<dbReference type="PANTHER" id="PTHR12308:SF23">
    <property type="entry name" value="ANOCTAMIN-5"/>
    <property type="match status" value="1"/>
</dbReference>
<evidence type="ECO:0000256" key="3">
    <source>
        <dbReference type="ARBA" id="ARBA00022475"/>
    </source>
</evidence>
<evidence type="ECO:0000256" key="4">
    <source>
        <dbReference type="ARBA" id="ARBA00022692"/>
    </source>
</evidence>
<feature type="domain" description="Anoctamin dimerisation" evidence="10">
    <location>
        <begin position="25"/>
        <end position="242"/>
    </location>
</feature>
<evidence type="ECO:0000256" key="8">
    <source>
        <dbReference type="RuleBase" id="RU280814"/>
    </source>
</evidence>
<dbReference type="GeneTree" id="ENSGT00940000155692"/>
<feature type="transmembrane region" description="Helical" evidence="8">
    <location>
        <begin position="334"/>
        <end position="354"/>
    </location>
</feature>
<evidence type="ECO:0000256" key="1">
    <source>
        <dbReference type="ARBA" id="ARBA00004651"/>
    </source>
</evidence>
<feature type="transmembrane region" description="Helical" evidence="8">
    <location>
        <begin position="796"/>
        <end position="817"/>
    </location>
</feature>
<dbReference type="Pfam" id="PF16178">
    <property type="entry name" value="Anoct_dimer"/>
    <property type="match status" value="1"/>
</dbReference>
<dbReference type="InterPro" id="IPR007632">
    <property type="entry name" value="Anoctamin"/>
</dbReference>
<dbReference type="OMA" id="LRNVQYW"/>
<evidence type="ECO:0000256" key="6">
    <source>
        <dbReference type="ARBA" id="ARBA00023136"/>
    </source>
</evidence>
<evidence type="ECO:0000259" key="10">
    <source>
        <dbReference type="Pfam" id="PF16178"/>
    </source>
</evidence>
<dbReference type="GO" id="GO:0046983">
    <property type="term" value="F:protein dimerization activity"/>
    <property type="evidence" value="ECO:0007669"/>
    <property type="project" value="InterPro"/>
</dbReference>
<feature type="transmembrane region" description="Helical" evidence="8">
    <location>
        <begin position="691"/>
        <end position="710"/>
    </location>
</feature>
<reference evidence="11" key="2">
    <citation type="submission" date="2025-09" db="UniProtKB">
        <authorList>
            <consortium name="Ensembl"/>
        </authorList>
    </citation>
    <scope>IDENTIFICATION</scope>
</reference>
<keyword evidence="12" id="KW-1185">Reference proteome</keyword>
<evidence type="ECO:0000313" key="11">
    <source>
        <dbReference type="Ensembl" id="ENSACIP00000015363.1"/>
    </source>
</evidence>
<dbReference type="GO" id="GO:0005886">
    <property type="term" value="C:plasma membrane"/>
    <property type="evidence" value="ECO:0007669"/>
    <property type="project" value="UniProtKB-SubCell"/>
</dbReference>
<protein>
    <recommendedName>
        <fullName evidence="8">Anoctamin</fullName>
    </recommendedName>
</protein>
<organism evidence="11 12">
    <name type="scientific">Amphilophus citrinellus</name>
    <name type="common">Midas cichlid</name>
    <name type="synonym">Cichlasoma citrinellum</name>
    <dbReference type="NCBI Taxonomy" id="61819"/>
    <lineage>
        <taxon>Eukaryota</taxon>
        <taxon>Metazoa</taxon>
        <taxon>Chordata</taxon>
        <taxon>Craniata</taxon>
        <taxon>Vertebrata</taxon>
        <taxon>Euteleostomi</taxon>
        <taxon>Actinopterygii</taxon>
        <taxon>Neopterygii</taxon>
        <taxon>Teleostei</taxon>
        <taxon>Neoteleostei</taxon>
        <taxon>Acanthomorphata</taxon>
        <taxon>Ovalentaria</taxon>
        <taxon>Cichlomorphae</taxon>
        <taxon>Cichliformes</taxon>
        <taxon>Cichlidae</taxon>
        <taxon>New World cichlids</taxon>
        <taxon>Cichlasomatinae</taxon>
        <taxon>Heroini</taxon>
        <taxon>Amphilophus</taxon>
    </lineage>
</organism>
<feature type="transmembrane region" description="Helical" evidence="8">
    <location>
        <begin position="638"/>
        <end position="661"/>
    </location>
</feature>
<dbReference type="InterPro" id="IPR032394">
    <property type="entry name" value="Anoct_dimer"/>
</dbReference>
<proteinExistence type="inferred from homology"/>
<keyword evidence="3" id="KW-1003">Cell membrane</keyword>
<feature type="transmembrane region" description="Helical" evidence="8">
    <location>
        <begin position="467"/>
        <end position="488"/>
    </location>
</feature>
<comment type="similarity">
    <text evidence="2 8">Belongs to the anoctamin family.</text>
</comment>
<dbReference type="Pfam" id="PF04547">
    <property type="entry name" value="Anoctamin"/>
    <property type="match status" value="1"/>
</dbReference>
<reference evidence="11" key="1">
    <citation type="submission" date="2025-08" db="UniProtKB">
        <authorList>
            <consortium name="Ensembl"/>
        </authorList>
    </citation>
    <scope>IDENTIFICATION</scope>
</reference>
<feature type="domain" description="Anoctamin transmembrane" evidence="9">
    <location>
        <begin position="245"/>
        <end position="831"/>
    </location>
</feature>
<keyword evidence="6 8" id="KW-0472">Membrane</keyword>
<evidence type="ECO:0000256" key="5">
    <source>
        <dbReference type="ARBA" id="ARBA00022989"/>
    </source>
</evidence>
<dbReference type="GO" id="GO:0005254">
    <property type="term" value="F:chloride channel activity"/>
    <property type="evidence" value="ECO:0007669"/>
    <property type="project" value="TreeGrafter"/>
</dbReference>
<keyword evidence="5 8" id="KW-1133">Transmembrane helix</keyword>
<sequence>KESTTLHWSTCSSLSWEKYSKDSVFFRDGVRRIDFVLSYIDDKDDQRKQERRRVYESNLQKFGLELETEDKSESEDGKTYFVKIHAPWEVLTTYADVLKIKVPFKVNDIPENSEIPMNWLSTPFRLPENIMHPEPDYFTASFNKSKSDFFLIDDKETFFPPSTRNRIVFYILARCSYFKDECGDKDKKGIKRLLNNGTYTAAFPLHDCRYWTRSKDPNCESERYSLYKYWARFFCFFKEQPLNLVRKYYGEKIGIYFAWLGFYTEMLFFAAVVGTICFAYGFLTYDDNEWSKEICSEDIGGKIVMCPLCDKKCTYWRLNITCNSSWQSHLFDNVATVFFAIFMGIWVTLFLEFWKRRQARLEYEWDLVDFEEEQQQLQLRPEYETKCTNRKLNRITQEMEPYLPITSKCARTCLSGATVLLWISLIIACIIGVIAYRLAVYASFASIMKNNTATNLEVVAPYVTPQLATSVTASCINFVIIMILNLLYERVAVKITDMEIPKTHLEYENKLTVKMFLFQFVNYYSSCFYVAFFKGKFVGYPGNYTYMFGSTSKLRNEECEPGGCLIELTTQLVIVMTGKQVWGNIQEALVPWLMNWWGSRKARSHPESLYSRWEQDHDLQGFGQLGLFYEYLEMVIQFGFITLFVASFPLAPLLALINNIIEVRVDAWKLTTQFRRPVAAKAHSIGAWEEILGGVAILSVVTNAFIVAFTSDMIPRLVYMYAYRTHNELNMKGYINNSLSEFNILKFSTDEKPEEYPSWFTSNITTCRYRDYRYPPGHEKEYYHNMQFWHILAAKLAFIIIMEHVVFMVKFFVAWMIPDVPSEVRARIKRERYLVQEYLHNYEVEKLKIQLSQNTNECTCQPMIYPSLAKHEVLSECL</sequence>
<name>A0A3Q0S095_AMPCI</name>
<comment type="subcellular location">
    <subcellularLocation>
        <location evidence="1">Cell membrane</location>
        <topology evidence="1">Multi-pass membrane protein</topology>
    </subcellularLocation>
    <subcellularLocation>
        <location evidence="8">Membrane</location>
        <topology evidence="8">Multi-pass membrane protein</topology>
    </subcellularLocation>
</comment>
<dbReference type="PANTHER" id="PTHR12308">
    <property type="entry name" value="ANOCTAMIN"/>
    <property type="match status" value="1"/>
</dbReference>
<dbReference type="InterPro" id="IPR049452">
    <property type="entry name" value="Anoctamin_TM"/>
</dbReference>
<feature type="transmembrane region" description="Helical" evidence="8">
    <location>
        <begin position="419"/>
        <end position="447"/>
    </location>
</feature>
<accession>A0A3Q0S095</accession>
<evidence type="ECO:0000256" key="7">
    <source>
        <dbReference type="ARBA" id="ARBA00023180"/>
    </source>
</evidence>
<feature type="transmembrane region" description="Helical" evidence="8">
    <location>
        <begin position="256"/>
        <end position="283"/>
    </location>
</feature>
<evidence type="ECO:0000256" key="2">
    <source>
        <dbReference type="ARBA" id="ARBA00009671"/>
    </source>
</evidence>
<dbReference type="Ensembl" id="ENSACIT00000015773.1">
    <property type="protein sequence ID" value="ENSACIP00000015363.1"/>
    <property type="gene ID" value="ENSACIG00000011904.1"/>
</dbReference>
<evidence type="ECO:0000259" key="9">
    <source>
        <dbReference type="Pfam" id="PF04547"/>
    </source>
</evidence>
<dbReference type="Proteomes" id="UP000261340">
    <property type="component" value="Unplaced"/>
</dbReference>
<keyword evidence="4 8" id="KW-0812">Transmembrane</keyword>
<comment type="caution">
    <text evidence="8">Lacks conserved residue(s) required for the propagation of feature annotation.</text>
</comment>
<keyword evidence="7" id="KW-0325">Glycoprotein</keyword>
<evidence type="ECO:0000313" key="12">
    <source>
        <dbReference type="Proteomes" id="UP000261340"/>
    </source>
</evidence>
<dbReference type="AlphaFoldDB" id="A0A3Q0S095"/>